<evidence type="ECO:0000313" key="1">
    <source>
        <dbReference type="EMBL" id="OIQ99978.1"/>
    </source>
</evidence>
<accession>A0A1J5RWB7</accession>
<reference evidence="1" key="1">
    <citation type="submission" date="2016-10" db="EMBL/GenBank/DDBJ databases">
        <title>Sequence of Gallionella enrichment culture.</title>
        <authorList>
            <person name="Poehlein A."/>
            <person name="Muehling M."/>
            <person name="Daniel R."/>
        </authorList>
    </citation>
    <scope>NUCLEOTIDE SEQUENCE</scope>
</reference>
<name>A0A1J5RWB7_9ZZZZ</name>
<dbReference type="AlphaFoldDB" id="A0A1J5RWB7"/>
<organism evidence="1">
    <name type="scientific">mine drainage metagenome</name>
    <dbReference type="NCBI Taxonomy" id="410659"/>
    <lineage>
        <taxon>unclassified sequences</taxon>
        <taxon>metagenomes</taxon>
        <taxon>ecological metagenomes</taxon>
    </lineage>
</organism>
<protein>
    <submittedName>
        <fullName evidence="1">Uncharacterized protein</fullName>
    </submittedName>
</protein>
<gene>
    <name evidence="1" type="ORF">GALL_179940</name>
</gene>
<dbReference type="EMBL" id="MLJW01000100">
    <property type="protein sequence ID" value="OIQ99978.1"/>
    <property type="molecule type" value="Genomic_DNA"/>
</dbReference>
<sequence>MVPLRRNDYKSQWAASAKIGRVPRTICASTISTQVIVMASSAAHKAFELEVKGLRNANEILKFAGTYFAHA</sequence>
<comment type="caution">
    <text evidence="1">The sequence shown here is derived from an EMBL/GenBank/DDBJ whole genome shotgun (WGS) entry which is preliminary data.</text>
</comment>
<proteinExistence type="predicted"/>